<comment type="caution">
    <text evidence="2">The sequence shown here is derived from an EMBL/GenBank/DDBJ whole genome shotgun (WGS) entry which is preliminary data.</text>
</comment>
<sequence length="281" mass="32183">MSTKTSSKNSRTTRSMTKTRNKVPPGSGFSTEQSIVNDTYNLVTLTEKSSYKKARVTLHQVEDVNFDSHSSGTETVSPTNINKTPSRVNTKENIEYDQQLPPELTLASPSQDAQSLHVLIHNPYMIVDHQENAPIINQHNNRTTSPEPQNQQTIPFTETVQILQIEHISLDDQKQEPLHIYYSFLIKEKFGNKSNSQISEIITEICGSLPGYLKIENYKEKFNHVEIVKISFVNETSRNSLSNVTNKRYNITFHNYDKTSLDTQTNNLYRIKWGFWGQISV</sequence>
<dbReference type="EMBL" id="BLAL01000075">
    <property type="protein sequence ID" value="GES83977.1"/>
    <property type="molecule type" value="Genomic_DNA"/>
</dbReference>
<dbReference type="AlphaFoldDB" id="A0A8H3QLX6"/>
<proteinExistence type="predicted"/>
<organism evidence="2 3">
    <name type="scientific">Rhizophagus clarus</name>
    <dbReference type="NCBI Taxonomy" id="94130"/>
    <lineage>
        <taxon>Eukaryota</taxon>
        <taxon>Fungi</taxon>
        <taxon>Fungi incertae sedis</taxon>
        <taxon>Mucoromycota</taxon>
        <taxon>Glomeromycotina</taxon>
        <taxon>Glomeromycetes</taxon>
        <taxon>Glomerales</taxon>
        <taxon>Glomeraceae</taxon>
        <taxon>Rhizophagus</taxon>
    </lineage>
</organism>
<evidence type="ECO:0000313" key="3">
    <source>
        <dbReference type="Proteomes" id="UP000615446"/>
    </source>
</evidence>
<dbReference type="Proteomes" id="UP000615446">
    <property type="component" value="Unassembled WGS sequence"/>
</dbReference>
<feature type="compositionally biased region" description="Low complexity" evidence="1">
    <location>
        <begin position="1"/>
        <end position="18"/>
    </location>
</feature>
<evidence type="ECO:0000256" key="1">
    <source>
        <dbReference type="SAM" id="MobiDB-lite"/>
    </source>
</evidence>
<feature type="region of interest" description="Disordered" evidence="1">
    <location>
        <begin position="67"/>
        <end position="88"/>
    </location>
</feature>
<name>A0A8H3QLX6_9GLOM</name>
<feature type="region of interest" description="Disordered" evidence="1">
    <location>
        <begin position="1"/>
        <end position="35"/>
    </location>
</feature>
<gene>
    <name evidence="2" type="ORF">RCL2_001112000</name>
</gene>
<protein>
    <submittedName>
        <fullName evidence="2">Uncharacterized protein</fullName>
    </submittedName>
</protein>
<reference evidence="2" key="1">
    <citation type="submission" date="2019-10" db="EMBL/GenBank/DDBJ databases">
        <title>Conservation and host-specific expression of non-tandemly repeated heterogenous ribosome RNA gene in arbuscular mycorrhizal fungi.</title>
        <authorList>
            <person name="Maeda T."/>
            <person name="Kobayashi Y."/>
            <person name="Nakagawa T."/>
            <person name="Ezawa T."/>
            <person name="Yamaguchi K."/>
            <person name="Bino T."/>
            <person name="Nishimoto Y."/>
            <person name="Shigenobu S."/>
            <person name="Kawaguchi M."/>
        </authorList>
    </citation>
    <scope>NUCLEOTIDE SEQUENCE</scope>
    <source>
        <strain evidence="2">HR1</strain>
    </source>
</reference>
<evidence type="ECO:0000313" key="2">
    <source>
        <dbReference type="EMBL" id="GES83977.1"/>
    </source>
</evidence>
<accession>A0A8H3QLX6</accession>